<dbReference type="EMBL" id="JAWZSR010000008">
    <property type="protein sequence ID" value="MDX8046955.1"/>
    <property type="molecule type" value="Genomic_DNA"/>
</dbReference>
<protein>
    <submittedName>
        <fullName evidence="1">Flagellar biosynthesis protein FlhF</fullName>
    </submittedName>
</protein>
<name>A0ACC6M7Q9_9BACI</name>
<sequence length="369" mass="42291">MKVKKFKGATMPEIMQTVRKELGADAVILNSKVIHEGGFLGLFKKRKLEVLAAMDPVRLPNKKAIQQKSNVTSLQEIPAKQIPPEQEDVLKEIREMKQWMKRTTTTNQTFTSNFQVTYERLLDQEVDQDIAYELMDQVQQRLKDEEVVEHKVNQQLAFEMKHRIANNGTYGGEIFDKQLIHLVGPTGVGKTTTIAKLAAHTVLERGKKVAFITTDTYRIAAIEQLKTYAKILDVPIEIAYNLEDYQKAKQKFVDYDHIFVDTAGRNFRDEQYIKELGEIVDLNDEVNTYLVLSLTTRAKDMEEIYQQFNTIPVKQLILTKKDETSIYGPILNLVYKHKIGIAYMTNGQDVPDDIEEVSIEHIAKLIVGD</sequence>
<keyword evidence="1" id="KW-0966">Cell projection</keyword>
<dbReference type="Proteomes" id="UP001277972">
    <property type="component" value="Unassembled WGS sequence"/>
</dbReference>
<proteinExistence type="predicted"/>
<accession>A0ACC6M7Q9</accession>
<keyword evidence="2" id="KW-1185">Reference proteome</keyword>
<gene>
    <name evidence="1" type="primary">flhF</name>
    <name evidence="1" type="ORF">SH601_13255</name>
</gene>
<evidence type="ECO:0000313" key="2">
    <source>
        <dbReference type="Proteomes" id="UP001277972"/>
    </source>
</evidence>
<evidence type="ECO:0000313" key="1">
    <source>
        <dbReference type="EMBL" id="MDX8046955.1"/>
    </source>
</evidence>
<reference evidence="1" key="1">
    <citation type="submission" date="2023-11" db="EMBL/GenBank/DDBJ databases">
        <title>Gracilibacillus pellucida a moderately halophilic bacterium isolated from saline soil in Xinjiang province.</title>
        <authorList>
            <person name="Zhang Z."/>
            <person name="Tan F."/>
            <person name="Wang Y."/>
            <person name="Xia M."/>
        </authorList>
    </citation>
    <scope>NUCLEOTIDE SEQUENCE</scope>
    <source>
        <strain evidence="1">S3-1-1</strain>
    </source>
</reference>
<keyword evidence="1" id="KW-0282">Flagellum</keyword>
<comment type="caution">
    <text evidence="1">The sequence shown here is derived from an EMBL/GenBank/DDBJ whole genome shotgun (WGS) entry which is preliminary data.</text>
</comment>
<keyword evidence="1" id="KW-0969">Cilium</keyword>
<organism evidence="1 2">
    <name type="scientific">Gracilibacillus pellucidus</name>
    <dbReference type="NCBI Taxonomy" id="3095368"/>
    <lineage>
        <taxon>Bacteria</taxon>
        <taxon>Bacillati</taxon>
        <taxon>Bacillota</taxon>
        <taxon>Bacilli</taxon>
        <taxon>Bacillales</taxon>
        <taxon>Bacillaceae</taxon>
        <taxon>Gracilibacillus</taxon>
    </lineage>
</organism>